<evidence type="ECO:0000256" key="2">
    <source>
        <dbReference type="SAM" id="SignalP"/>
    </source>
</evidence>
<keyword evidence="4" id="KW-1185">Reference proteome</keyword>
<dbReference type="EMBL" id="JALKCH010000011">
    <property type="protein sequence ID" value="MCK0198397.1"/>
    <property type="molecule type" value="Genomic_DNA"/>
</dbReference>
<accession>A0ABT0DEL6</accession>
<evidence type="ECO:0000313" key="3">
    <source>
        <dbReference type="EMBL" id="MCK0198397.1"/>
    </source>
</evidence>
<sequence length="135" mass="13961">MAAGRFIAPFLAPFLVMLLAGTAALPAAAQGFRGPWEEMGPPGASGRPGAGPYAPYETTPARRPGGPDGPGMDPGAVVEMLRGRGFSNIEVVRQRGAMIIVEANGPRGERVQLVVDAPSGAISGMKVIGFGDRRY</sequence>
<dbReference type="Proteomes" id="UP001203284">
    <property type="component" value="Unassembled WGS sequence"/>
</dbReference>
<proteinExistence type="predicted"/>
<evidence type="ECO:0008006" key="5">
    <source>
        <dbReference type="Google" id="ProtNLM"/>
    </source>
</evidence>
<dbReference type="RefSeq" id="WP_247030298.1">
    <property type="nucleotide sequence ID" value="NZ_JALKCH010000011.1"/>
</dbReference>
<evidence type="ECO:0000313" key="4">
    <source>
        <dbReference type="Proteomes" id="UP001203284"/>
    </source>
</evidence>
<organism evidence="3 4">
    <name type="scientific">Ancylobacter crimeensis</name>
    <dbReference type="NCBI Taxonomy" id="2579147"/>
    <lineage>
        <taxon>Bacteria</taxon>
        <taxon>Pseudomonadati</taxon>
        <taxon>Pseudomonadota</taxon>
        <taxon>Alphaproteobacteria</taxon>
        <taxon>Hyphomicrobiales</taxon>
        <taxon>Xanthobacteraceae</taxon>
        <taxon>Ancylobacter</taxon>
    </lineage>
</organism>
<comment type="caution">
    <text evidence="3">The sequence shown here is derived from an EMBL/GenBank/DDBJ whole genome shotgun (WGS) entry which is preliminary data.</text>
</comment>
<gene>
    <name evidence="3" type="ORF">MWN34_15905</name>
</gene>
<feature type="region of interest" description="Disordered" evidence="1">
    <location>
        <begin position="32"/>
        <end position="75"/>
    </location>
</feature>
<evidence type="ECO:0000256" key="1">
    <source>
        <dbReference type="SAM" id="MobiDB-lite"/>
    </source>
</evidence>
<name>A0ABT0DEL6_9HYPH</name>
<feature type="compositionally biased region" description="Low complexity" evidence="1">
    <location>
        <begin position="40"/>
        <end position="55"/>
    </location>
</feature>
<feature type="signal peptide" evidence="2">
    <location>
        <begin position="1"/>
        <end position="29"/>
    </location>
</feature>
<feature type="chain" id="PRO_5047450078" description="PepSY domain-containing protein" evidence="2">
    <location>
        <begin position="30"/>
        <end position="135"/>
    </location>
</feature>
<keyword evidence="2" id="KW-0732">Signal</keyword>
<reference evidence="3 4" key="1">
    <citation type="submission" date="2022-04" db="EMBL/GenBank/DDBJ databases">
        <authorList>
            <person name="Grouzdev D.S."/>
            <person name="Pantiukh K.S."/>
            <person name="Krutkina M.S."/>
        </authorList>
    </citation>
    <scope>NUCLEOTIDE SEQUENCE [LARGE SCALE GENOMIC DNA]</scope>
    <source>
        <strain evidence="3 4">6x-1</strain>
    </source>
</reference>
<protein>
    <recommendedName>
        <fullName evidence="5">PepSY domain-containing protein</fullName>
    </recommendedName>
</protein>